<feature type="non-terminal residue" evidence="1">
    <location>
        <position position="1"/>
    </location>
</feature>
<proteinExistence type="predicted"/>
<reference evidence="1" key="2">
    <citation type="submission" date="2016-06" db="EMBL/GenBank/DDBJ databases">
        <title>The genome of a short-lived fish provides insights into sex chromosome evolution and the genetic control of aging.</title>
        <authorList>
            <person name="Reichwald K."/>
            <person name="Felder M."/>
            <person name="Petzold A."/>
            <person name="Koch P."/>
            <person name="Groth M."/>
            <person name="Platzer M."/>
        </authorList>
    </citation>
    <scope>NUCLEOTIDE SEQUENCE</scope>
    <source>
        <tissue evidence="1">Brain</tissue>
    </source>
</reference>
<evidence type="ECO:0000313" key="1">
    <source>
        <dbReference type="EMBL" id="SBP36835.1"/>
    </source>
</evidence>
<feature type="non-terminal residue" evidence="1">
    <location>
        <position position="62"/>
    </location>
</feature>
<sequence>SCCFQMPTCAPFMPRGSLCFLGTFSWPGGSVEWIIFKMLTMTHRTPAKGKTFSSFSLVHEHD</sequence>
<dbReference type="EMBL" id="HADX01014603">
    <property type="protein sequence ID" value="SBP36835.1"/>
    <property type="molecule type" value="Transcribed_RNA"/>
</dbReference>
<reference evidence="1" key="1">
    <citation type="submission" date="2016-05" db="EMBL/GenBank/DDBJ databases">
        <authorList>
            <person name="Lavstsen T."/>
            <person name="Jespersen J.S."/>
        </authorList>
    </citation>
    <scope>NUCLEOTIDE SEQUENCE</scope>
    <source>
        <tissue evidence="1">Brain</tissue>
    </source>
</reference>
<gene>
    <name evidence="1" type="primary">Nfu_g_1_013860</name>
</gene>
<dbReference type="AlphaFoldDB" id="A0A1A7Z3T2"/>
<organism evidence="1">
    <name type="scientific">Iconisemion striatum</name>
    <dbReference type="NCBI Taxonomy" id="60296"/>
    <lineage>
        <taxon>Eukaryota</taxon>
        <taxon>Metazoa</taxon>
        <taxon>Chordata</taxon>
        <taxon>Craniata</taxon>
        <taxon>Vertebrata</taxon>
        <taxon>Euteleostomi</taxon>
        <taxon>Actinopterygii</taxon>
        <taxon>Neopterygii</taxon>
        <taxon>Teleostei</taxon>
        <taxon>Neoteleostei</taxon>
        <taxon>Acanthomorphata</taxon>
        <taxon>Ovalentaria</taxon>
        <taxon>Atherinomorphae</taxon>
        <taxon>Cyprinodontiformes</taxon>
        <taxon>Nothobranchiidae</taxon>
        <taxon>Iconisemion</taxon>
    </lineage>
</organism>
<accession>A0A1A7Z3T2</accession>
<protein>
    <submittedName>
        <fullName evidence="1">Uncharacterized protein</fullName>
    </submittedName>
</protein>
<name>A0A1A7Z3T2_9TELE</name>